<accession>A0A8J3XZ93</accession>
<gene>
    <name evidence="5" type="ORF">Pth03_53470</name>
</gene>
<keyword evidence="1" id="KW-0378">Hydrolase</keyword>
<dbReference type="SUPFAM" id="SSF49265">
    <property type="entry name" value="Fibronectin type III"/>
    <property type="match status" value="1"/>
</dbReference>
<evidence type="ECO:0000256" key="1">
    <source>
        <dbReference type="ARBA" id="ARBA00023295"/>
    </source>
</evidence>
<evidence type="ECO:0000256" key="2">
    <source>
        <dbReference type="ARBA" id="ARBA00023326"/>
    </source>
</evidence>
<sequence>MKQLTRHRRVAMVAAALGVATVMAASPAYADPITGHEIRQFQITPQTSPLRLTSTPITIVDPDACASGKAFVALTRPGDELTPNKWIRYSFDQHATSDSSLRNYTGLSLVVNVDESNLFLTEYGSSWSVVRSCWTTGDGAVLPTEGSLAAGSPVYMVTVKKLTEAEAAAHLGGTAAPAWATLVPVGGPVQAVPTAPTGVTVTPGQGSLAVSWDAVTANPAVSGYKIAVTAGGTPVAGSPFTAGAGDTRAVISGLTDGTEYTVKVTATNSLGDGPASAAVTGTPTENLGSGTVDVKVDVPVSAGTITLQVPASGADLGRAAEQQDGTFTASGQLGEVTVNDRRPQAERTPWSLQATVDDFVSTTDATKKIPFAQLGSAPAVTGAGLTAGPAQTAGQGQATRLLANATAGSSGSVNTNLSLVVPRDTPNGTYGTTVTVDLIKD</sequence>
<dbReference type="SMART" id="SM00060">
    <property type="entry name" value="FN3"/>
    <property type="match status" value="1"/>
</dbReference>
<dbReference type="InterPro" id="IPR003961">
    <property type="entry name" value="FN3_dom"/>
</dbReference>
<evidence type="ECO:0000259" key="4">
    <source>
        <dbReference type="PROSITE" id="PS50853"/>
    </source>
</evidence>
<dbReference type="InterPro" id="IPR013783">
    <property type="entry name" value="Ig-like_fold"/>
</dbReference>
<keyword evidence="2" id="KW-0624">Polysaccharide degradation</keyword>
<keyword evidence="3" id="KW-0732">Signal</keyword>
<comment type="caution">
    <text evidence="5">The sequence shown here is derived from an EMBL/GenBank/DDBJ whole genome shotgun (WGS) entry which is preliminary data.</text>
</comment>
<dbReference type="RefSeq" id="WP_203947094.1">
    <property type="nucleotide sequence ID" value="NZ_BOOR01000043.1"/>
</dbReference>
<feature type="signal peptide" evidence="3">
    <location>
        <begin position="1"/>
        <end position="30"/>
    </location>
</feature>
<protein>
    <recommendedName>
        <fullName evidence="4">Fibronectin type-III domain-containing protein</fullName>
    </recommendedName>
</protein>
<name>A0A8J3XZ93_9ACTN</name>
<keyword evidence="6" id="KW-1185">Reference proteome</keyword>
<dbReference type="CDD" id="cd00063">
    <property type="entry name" value="FN3"/>
    <property type="match status" value="1"/>
</dbReference>
<dbReference type="AlphaFoldDB" id="A0A8J3XZ93"/>
<keyword evidence="1" id="KW-0326">Glycosidase</keyword>
<proteinExistence type="predicted"/>
<feature type="domain" description="Fibronectin type-III" evidence="4">
    <location>
        <begin position="192"/>
        <end position="287"/>
    </location>
</feature>
<keyword evidence="2" id="KW-0119">Carbohydrate metabolism</keyword>
<dbReference type="Pfam" id="PF00041">
    <property type="entry name" value="fn3"/>
    <property type="match status" value="1"/>
</dbReference>
<evidence type="ECO:0000313" key="6">
    <source>
        <dbReference type="Proteomes" id="UP000605992"/>
    </source>
</evidence>
<dbReference type="PROSITE" id="PS50853">
    <property type="entry name" value="FN3"/>
    <property type="match status" value="1"/>
</dbReference>
<feature type="chain" id="PRO_5035300269" description="Fibronectin type-III domain-containing protein" evidence="3">
    <location>
        <begin position="31"/>
        <end position="441"/>
    </location>
</feature>
<dbReference type="Gene3D" id="2.60.40.10">
    <property type="entry name" value="Immunoglobulins"/>
    <property type="match status" value="1"/>
</dbReference>
<dbReference type="GO" id="GO:0000272">
    <property type="term" value="P:polysaccharide catabolic process"/>
    <property type="evidence" value="ECO:0007669"/>
    <property type="project" value="UniProtKB-KW"/>
</dbReference>
<dbReference type="EMBL" id="BOOR01000043">
    <property type="protein sequence ID" value="GII56958.1"/>
    <property type="molecule type" value="Genomic_DNA"/>
</dbReference>
<organism evidence="5 6">
    <name type="scientific">Planotetraspora thailandica</name>
    <dbReference type="NCBI Taxonomy" id="487172"/>
    <lineage>
        <taxon>Bacteria</taxon>
        <taxon>Bacillati</taxon>
        <taxon>Actinomycetota</taxon>
        <taxon>Actinomycetes</taxon>
        <taxon>Streptosporangiales</taxon>
        <taxon>Streptosporangiaceae</taxon>
        <taxon>Planotetraspora</taxon>
    </lineage>
</organism>
<dbReference type="GO" id="GO:0016798">
    <property type="term" value="F:hydrolase activity, acting on glycosyl bonds"/>
    <property type="evidence" value="ECO:0007669"/>
    <property type="project" value="UniProtKB-KW"/>
</dbReference>
<dbReference type="InterPro" id="IPR036116">
    <property type="entry name" value="FN3_sf"/>
</dbReference>
<evidence type="ECO:0000256" key="3">
    <source>
        <dbReference type="SAM" id="SignalP"/>
    </source>
</evidence>
<dbReference type="Proteomes" id="UP000605992">
    <property type="component" value="Unassembled WGS sequence"/>
</dbReference>
<evidence type="ECO:0000313" key="5">
    <source>
        <dbReference type="EMBL" id="GII56958.1"/>
    </source>
</evidence>
<reference evidence="5" key="1">
    <citation type="submission" date="2021-01" db="EMBL/GenBank/DDBJ databases">
        <title>Whole genome shotgun sequence of Planotetraspora thailandica NBRC 104271.</title>
        <authorList>
            <person name="Komaki H."/>
            <person name="Tamura T."/>
        </authorList>
    </citation>
    <scope>NUCLEOTIDE SEQUENCE</scope>
    <source>
        <strain evidence="5">NBRC 104271</strain>
    </source>
</reference>